<comment type="caution">
    <text evidence="5">The sequence shown here is derived from an EMBL/GenBank/DDBJ whole genome shotgun (WGS) entry which is preliminary data.</text>
</comment>
<feature type="region of interest" description="Disordered" evidence="3">
    <location>
        <begin position="606"/>
        <end position="638"/>
    </location>
</feature>
<keyword evidence="6" id="KW-1185">Reference proteome</keyword>
<dbReference type="Proteomes" id="UP000193560">
    <property type="component" value="Unassembled WGS sequence"/>
</dbReference>
<dbReference type="InterPro" id="IPR008967">
    <property type="entry name" value="p53-like_TF_DNA-bd_sf"/>
</dbReference>
<feature type="compositionally biased region" description="Low complexity" evidence="3">
    <location>
        <begin position="7"/>
        <end position="21"/>
    </location>
</feature>
<evidence type="ECO:0000256" key="1">
    <source>
        <dbReference type="ARBA" id="ARBA00023125"/>
    </source>
</evidence>
<keyword evidence="1 2" id="KW-0238">DNA-binding</keyword>
<feature type="compositionally biased region" description="Basic and acidic residues" evidence="3">
    <location>
        <begin position="545"/>
        <end position="561"/>
    </location>
</feature>
<dbReference type="SUPFAM" id="SSF49417">
    <property type="entry name" value="p53-like transcription factors"/>
    <property type="match status" value="1"/>
</dbReference>
<feature type="compositionally biased region" description="Polar residues" evidence="3">
    <location>
        <begin position="383"/>
        <end position="403"/>
    </location>
</feature>
<reference evidence="5 6" key="1">
    <citation type="submission" date="2016-07" db="EMBL/GenBank/DDBJ databases">
        <title>Pervasive Adenine N6-methylation of Active Genes in Fungi.</title>
        <authorList>
            <consortium name="DOE Joint Genome Institute"/>
            <person name="Mondo S.J."/>
            <person name="Dannebaum R.O."/>
            <person name="Kuo R.C."/>
            <person name="Labutti K."/>
            <person name="Haridas S."/>
            <person name="Kuo A."/>
            <person name="Salamov A."/>
            <person name="Ahrendt S.R."/>
            <person name="Lipzen A."/>
            <person name="Sullivan W."/>
            <person name="Andreopoulos W.B."/>
            <person name="Clum A."/>
            <person name="Lindquist E."/>
            <person name="Daum C."/>
            <person name="Ramamoorthy G.K."/>
            <person name="Gryganskyi A."/>
            <person name="Culley D."/>
            <person name="Magnuson J.K."/>
            <person name="James T.Y."/>
            <person name="O'Malley M.A."/>
            <person name="Stajich J.E."/>
            <person name="Spatafora J.W."/>
            <person name="Visel A."/>
            <person name="Grigoriev I.V."/>
        </authorList>
    </citation>
    <scope>NUCLEOTIDE SEQUENCE [LARGE SCALE GENOMIC DNA]</scope>
    <source>
        <strain evidence="5 6">NRRL 1336</strain>
    </source>
</reference>
<sequence length="638" mass="70366">MLHPLPKTHSSSVSKSTVDPSAYLEHASRNQLAEEYSQDYVRYSENMATSSPIATNAAAATGSSSPAKSSSPTAPNRRVSTSQPTTPQPTSDSSSSTSQHVRFITTQPSSSPSSSSPPPVSAVSPASTSPPPSSQHQSHSVLTPEPPVSNTILTTNAVNVNNLKGDINGESPVFGRTKYLGNVYAADQSTVLDVTIQSNIGGGFFLVHNDWTCYRRNYFQITSEFLLKDMVALNYNQDLPCYVRDDEQTFHQVQQFYVGIDGQSTANGTRVALVQLTTKRDRGAQTTPELKPIRPAGAYSLSKDDDIQPIVSFERMQFKTATGNNGKYRSGTQKYFAVVVELFAKTESSDDLILVATTTSQGIVVRGRSPGHYADQTHRHNHPANSTSTLPMKSTRHYSQPYSSHAPPPIGMYPPGYVPYYYSAGSDTLPPRAGVPRMPNGASSSSTSGSYSYYPPIISRSQPATALRIPALFRTYGYSYQYYYSSQHTQPSDSASSIYDQSITPEEEEDHKQRVLEHRHQQEQYWERVRIATTSNHRYLGRPSPGHDETQQLVPNDDHSDTLSLASSSIQTYFPASNITSRPRPPLQNNGINIPNWKHRHFLNDNTSQQEDDDHGVSRKKIRLSNDDDYDTASSSND</sequence>
<dbReference type="AlphaFoldDB" id="A0A1X2IP22"/>
<evidence type="ECO:0000259" key="4">
    <source>
        <dbReference type="PROSITE" id="PS51517"/>
    </source>
</evidence>
<evidence type="ECO:0000256" key="3">
    <source>
        <dbReference type="SAM" id="MobiDB-lite"/>
    </source>
</evidence>
<proteinExistence type="predicted"/>
<dbReference type="Gene3D" id="2.60.40.1390">
    <property type="entry name" value="NDT80 DNA-binding domain"/>
    <property type="match status" value="1"/>
</dbReference>
<dbReference type="GO" id="GO:0045944">
    <property type="term" value="P:positive regulation of transcription by RNA polymerase II"/>
    <property type="evidence" value="ECO:0007669"/>
    <property type="project" value="TreeGrafter"/>
</dbReference>
<dbReference type="EMBL" id="MCGE01000007">
    <property type="protein sequence ID" value="ORZ19774.1"/>
    <property type="molecule type" value="Genomic_DNA"/>
</dbReference>
<dbReference type="InterPro" id="IPR037141">
    <property type="entry name" value="NDT80_DNA-bd_dom_sf"/>
</dbReference>
<dbReference type="PANTHER" id="PTHR35144:SF2">
    <property type="entry name" value="MEIOSIS-SPECIFIC TRANSCRIPTION FACTOR NDT80"/>
    <property type="match status" value="1"/>
</dbReference>
<dbReference type="InterPro" id="IPR024061">
    <property type="entry name" value="NDT80_DNA-bd_dom"/>
</dbReference>
<dbReference type="Pfam" id="PF05224">
    <property type="entry name" value="NDT80_PhoG"/>
    <property type="match status" value="1"/>
</dbReference>
<dbReference type="GO" id="GO:0051321">
    <property type="term" value="P:meiotic cell cycle"/>
    <property type="evidence" value="ECO:0007669"/>
    <property type="project" value="TreeGrafter"/>
</dbReference>
<feature type="region of interest" description="Disordered" evidence="3">
    <location>
        <begin position="372"/>
        <end position="404"/>
    </location>
</feature>
<accession>A0A1X2IP22</accession>
<dbReference type="PANTHER" id="PTHR35144">
    <property type="entry name" value="MEIOSIS-SPECIFIC TRANSCRIPTION FACTOR NDT80"/>
    <property type="match status" value="1"/>
</dbReference>
<feature type="DNA-binding region" description="NDT80" evidence="2">
    <location>
        <begin position="95"/>
        <end position="377"/>
    </location>
</feature>
<feature type="domain" description="NDT80" evidence="4">
    <location>
        <begin position="95"/>
        <end position="377"/>
    </location>
</feature>
<feature type="region of interest" description="Disordered" evidence="3">
    <location>
        <begin position="537"/>
        <end position="563"/>
    </location>
</feature>
<gene>
    <name evidence="5" type="ORF">BCR42DRAFT_489649</name>
</gene>
<dbReference type="GO" id="GO:0003677">
    <property type="term" value="F:DNA binding"/>
    <property type="evidence" value="ECO:0007669"/>
    <property type="project" value="UniProtKB-KW"/>
</dbReference>
<dbReference type="InterPro" id="IPR052605">
    <property type="entry name" value="Fungal_trans_regulator"/>
</dbReference>
<organism evidence="5 6">
    <name type="scientific">Absidia repens</name>
    <dbReference type="NCBI Taxonomy" id="90262"/>
    <lineage>
        <taxon>Eukaryota</taxon>
        <taxon>Fungi</taxon>
        <taxon>Fungi incertae sedis</taxon>
        <taxon>Mucoromycota</taxon>
        <taxon>Mucoromycotina</taxon>
        <taxon>Mucoromycetes</taxon>
        <taxon>Mucorales</taxon>
        <taxon>Cunninghamellaceae</taxon>
        <taxon>Absidia</taxon>
    </lineage>
</organism>
<evidence type="ECO:0000313" key="5">
    <source>
        <dbReference type="EMBL" id="ORZ19774.1"/>
    </source>
</evidence>
<feature type="compositionally biased region" description="Low complexity" evidence="3">
    <location>
        <begin position="54"/>
        <end position="114"/>
    </location>
</feature>
<dbReference type="GO" id="GO:0000228">
    <property type="term" value="C:nuclear chromosome"/>
    <property type="evidence" value="ECO:0007669"/>
    <property type="project" value="TreeGrafter"/>
</dbReference>
<evidence type="ECO:0000256" key="2">
    <source>
        <dbReference type="PROSITE-ProRule" id="PRU00850"/>
    </source>
</evidence>
<dbReference type="PROSITE" id="PS51517">
    <property type="entry name" value="NDT80"/>
    <property type="match status" value="1"/>
</dbReference>
<dbReference type="STRING" id="90262.A0A1X2IP22"/>
<protein>
    <recommendedName>
        <fullName evidence="4">NDT80 domain-containing protein</fullName>
    </recommendedName>
</protein>
<feature type="region of interest" description="Disordered" evidence="3">
    <location>
        <begin position="576"/>
        <end position="595"/>
    </location>
</feature>
<dbReference type="OrthoDB" id="2288358at2759"/>
<dbReference type="GO" id="GO:0003700">
    <property type="term" value="F:DNA-binding transcription factor activity"/>
    <property type="evidence" value="ECO:0007669"/>
    <property type="project" value="UniProtKB-UniRule"/>
</dbReference>
<feature type="compositionally biased region" description="Polar residues" evidence="3">
    <location>
        <begin position="576"/>
        <end position="593"/>
    </location>
</feature>
<name>A0A1X2IP22_9FUNG</name>
<evidence type="ECO:0000313" key="6">
    <source>
        <dbReference type="Proteomes" id="UP000193560"/>
    </source>
</evidence>
<feature type="region of interest" description="Disordered" evidence="3">
    <location>
        <begin position="1"/>
        <end position="22"/>
    </location>
</feature>
<feature type="region of interest" description="Disordered" evidence="3">
    <location>
        <begin position="54"/>
        <end position="150"/>
    </location>
</feature>